<evidence type="ECO:0000313" key="4">
    <source>
        <dbReference type="EMBL" id="PIK60309.1"/>
    </source>
</evidence>
<reference evidence="4 5" key="1">
    <citation type="journal article" date="2017" name="PLoS Biol.">
        <title>The sea cucumber genome provides insights into morphological evolution and visceral regeneration.</title>
        <authorList>
            <person name="Zhang X."/>
            <person name="Sun L."/>
            <person name="Yuan J."/>
            <person name="Sun Y."/>
            <person name="Gao Y."/>
            <person name="Zhang L."/>
            <person name="Li S."/>
            <person name="Dai H."/>
            <person name="Hamel J.F."/>
            <person name="Liu C."/>
            <person name="Yu Y."/>
            <person name="Liu S."/>
            <person name="Lin W."/>
            <person name="Guo K."/>
            <person name="Jin S."/>
            <person name="Xu P."/>
            <person name="Storey K.B."/>
            <person name="Huan P."/>
            <person name="Zhang T."/>
            <person name="Zhou Y."/>
            <person name="Zhang J."/>
            <person name="Lin C."/>
            <person name="Li X."/>
            <person name="Xing L."/>
            <person name="Huo D."/>
            <person name="Sun M."/>
            <person name="Wang L."/>
            <person name="Mercier A."/>
            <person name="Li F."/>
            <person name="Yang H."/>
            <person name="Xiang J."/>
        </authorList>
    </citation>
    <scope>NUCLEOTIDE SEQUENCE [LARGE SCALE GENOMIC DNA]</scope>
    <source>
        <strain evidence="4">Shaxun</strain>
        <tissue evidence="4">Muscle</tissue>
    </source>
</reference>
<dbReference type="CDD" id="cd22105">
    <property type="entry name" value="F-box_FBXO34-like"/>
    <property type="match status" value="1"/>
</dbReference>
<sequence length="633" mass="71398">MASKEKQEDLLHVQNVSKLKRSKSTSDKSLPSTKRKVPITKENLVKQTRSSEAASASGVWWETFPGPQQCNKGKRLGDKYQQSKKPTSRELTSRHTTKDADATPSSTVASACNGVGLDSCKPSIRKRIPQFQKDIQSGDVCDPASLNYDKPSIRRRIPQFQKDIESGDVCDPASLNNDNDCHDVNVLRKSSHVLDQKNSSTDPPFISLDQTDMVDQGEDKQQRNKSKTSNHHCDEGYQQSILLAGSLKDLSQYKSEGPAQPIHDGQEPSVRPKESHSLVKDVTCHLNKEDGAIPSARNVVMNQGTVSVCIKSSAYGIKQQQLGPCDLPDEGVTQDAVFQSAMCQSVAVVKSQDLPPTTNNAIEVVVVGKKLDSGPEATEMLPSNHGSEPQGISVTIQERWKYPPELLEVYLLSKNSDKFDDSIEWKTFNSHFTSYRHLSISRPRFTASFRKSICVRNHPLAYHDPYETEESESESEDEVNDDVTYFSLIPTYILARIFRCLNTRDLAALKCTCWDFHWLINQFDIAGSDTKWVSGAEYRNDPCMHCGKIRDPRGDVSLCRRHPKIFYRYSHIGRCYWTCCNAIDKGTVGCQIGLHNNKWTTANFEPYFICKPWRSMAWYVTANNERWCDKEHL</sequence>
<name>A0A2G8LJ85_STIJA</name>
<dbReference type="OrthoDB" id="10052741at2759"/>
<feature type="region of interest" description="Disordered" evidence="2">
    <location>
        <begin position="1"/>
        <end position="108"/>
    </location>
</feature>
<comment type="caution">
    <text evidence="4">The sequence shown here is derived from an EMBL/GenBank/DDBJ whole genome shotgun (WGS) entry which is preliminary data.</text>
</comment>
<dbReference type="PROSITE" id="PS50181">
    <property type="entry name" value="FBOX"/>
    <property type="match status" value="1"/>
</dbReference>
<dbReference type="InterPro" id="IPR036047">
    <property type="entry name" value="F-box-like_dom_sf"/>
</dbReference>
<proteinExistence type="predicted"/>
<dbReference type="PANTHER" id="PTHR16271:SF9">
    <property type="entry name" value="F-BOX DOMAIN-CONTAINING PROTEIN"/>
    <property type="match status" value="1"/>
</dbReference>
<keyword evidence="1" id="KW-0833">Ubl conjugation pathway</keyword>
<dbReference type="Proteomes" id="UP000230750">
    <property type="component" value="Unassembled WGS sequence"/>
</dbReference>
<feature type="region of interest" description="Disordered" evidence="2">
    <location>
        <begin position="192"/>
        <end position="234"/>
    </location>
</feature>
<evidence type="ECO:0000313" key="5">
    <source>
        <dbReference type="Proteomes" id="UP000230750"/>
    </source>
</evidence>
<keyword evidence="5" id="KW-1185">Reference proteome</keyword>
<evidence type="ECO:0000256" key="1">
    <source>
        <dbReference type="ARBA" id="ARBA00022786"/>
    </source>
</evidence>
<dbReference type="PANTHER" id="PTHR16271">
    <property type="entry name" value="F-BOX ONLY PROTEIN 34/46 FAMILY MEMBER"/>
    <property type="match status" value="1"/>
</dbReference>
<feature type="compositionally biased region" description="Polar residues" evidence="2">
    <location>
        <begin position="45"/>
        <end position="54"/>
    </location>
</feature>
<feature type="compositionally biased region" description="Basic and acidic residues" evidence="2">
    <location>
        <begin position="264"/>
        <end position="278"/>
    </location>
</feature>
<protein>
    <recommendedName>
        <fullName evidence="3">F-box domain-containing protein</fullName>
    </recommendedName>
</protein>
<dbReference type="EMBL" id="MRZV01000061">
    <property type="protein sequence ID" value="PIK60309.1"/>
    <property type="molecule type" value="Genomic_DNA"/>
</dbReference>
<dbReference type="InterPro" id="IPR001810">
    <property type="entry name" value="F-box_dom"/>
</dbReference>
<feature type="domain" description="F-box" evidence="3">
    <location>
        <begin position="483"/>
        <end position="535"/>
    </location>
</feature>
<evidence type="ECO:0000256" key="2">
    <source>
        <dbReference type="SAM" id="MobiDB-lite"/>
    </source>
</evidence>
<feature type="compositionally biased region" description="Basic and acidic residues" evidence="2">
    <location>
        <begin position="87"/>
        <end position="101"/>
    </location>
</feature>
<dbReference type="STRING" id="307972.A0A2G8LJ85"/>
<accession>A0A2G8LJ85</accession>
<gene>
    <name evidence="4" type="ORF">BSL78_02805</name>
</gene>
<feature type="region of interest" description="Disordered" evidence="2">
    <location>
        <begin position="253"/>
        <end position="278"/>
    </location>
</feature>
<organism evidence="4 5">
    <name type="scientific">Stichopus japonicus</name>
    <name type="common">Sea cucumber</name>
    <dbReference type="NCBI Taxonomy" id="307972"/>
    <lineage>
        <taxon>Eukaryota</taxon>
        <taxon>Metazoa</taxon>
        <taxon>Echinodermata</taxon>
        <taxon>Eleutherozoa</taxon>
        <taxon>Echinozoa</taxon>
        <taxon>Holothuroidea</taxon>
        <taxon>Aspidochirotacea</taxon>
        <taxon>Aspidochirotida</taxon>
        <taxon>Stichopodidae</taxon>
        <taxon>Apostichopus</taxon>
    </lineage>
</organism>
<evidence type="ECO:0000259" key="3">
    <source>
        <dbReference type="PROSITE" id="PS50181"/>
    </source>
</evidence>
<dbReference type="InterPro" id="IPR039594">
    <property type="entry name" value="FBXO34/46"/>
</dbReference>
<dbReference type="SUPFAM" id="SSF81383">
    <property type="entry name" value="F-box domain"/>
    <property type="match status" value="1"/>
</dbReference>
<feature type="compositionally biased region" description="Basic and acidic residues" evidence="2">
    <location>
        <begin position="1"/>
        <end position="11"/>
    </location>
</feature>
<dbReference type="AlphaFoldDB" id="A0A2G8LJ85"/>